<reference evidence="2" key="2">
    <citation type="submission" date="2021-04" db="EMBL/GenBank/DDBJ databases">
        <authorList>
            <person name="Gilroy R."/>
        </authorList>
    </citation>
    <scope>NUCLEOTIDE SEQUENCE</scope>
    <source>
        <strain evidence="2">ChiHejej3B27-3195</strain>
    </source>
</reference>
<protein>
    <submittedName>
        <fullName evidence="2">Uncharacterized protein</fullName>
    </submittedName>
</protein>
<reference evidence="2" key="1">
    <citation type="journal article" date="2021" name="PeerJ">
        <title>Extensive microbial diversity within the chicken gut microbiome revealed by metagenomics and culture.</title>
        <authorList>
            <person name="Gilroy R."/>
            <person name="Ravi A."/>
            <person name="Getino M."/>
            <person name="Pursley I."/>
            <person name="Horton D.L."/>
            <person name="Alikhan N.F."/>
            <person name="Baker D."/>
            <person name="Gharbi K."/>
            <person name="Hall N."/>
            <person name="Watson M."/>
            <person name="Adriaenssens E.M."/>
            <person name="Foster-Nyarko E."/>
            <person name="Jarju S."/>
            <person name="Secka A."/>
            <person name="Antonio M."/>
            <person name="Oren A."/>
            <person name="Chaudhuri R.R."/>
            <person name="La Ragione R."/>
            <person name="Hildebrand F."/>
            <person name="Pallen M.J."/>
        </authorList>
    </citation>
    <scope>NUCLEOTIDE SEQUENCE</scope>
    <source>
        <strain evidence="2">ChiHejej3B27-3195</strain>
    </source>
</reference>
<dbReference type="AlphaFoldDB" id="A0A9D1UST6"/>
<proteinExistence type="predicted"/>
<feature type="transmembrane region" description="Helical" evidence="1">
    <location>
        <begin position="39"/>
        <end position="62"/>
    </location>
</feature>
<dbReference type="EMBL" id="DXGD01000234">
    <property type="protein sequence ID" value="HIW99743.1"/>
    <property type="molecule type" value="Genomic_DNA"/>
</dbReference>
<name>A0A9D1UST6_9MICC</name>
<gene>
    <name evidence="2" type="ORF">H9871_06335</name>
</gene>
<dbReference type="PANTHER" id="PTHR37814:SF1">
    <property type="entry name" value="MEMBRANE PROTEIN"/>
    <property type="match status" value="1"/>
</dbReference>
<keyword evidence="1" id="KW-0472">Membrane</keyword>
<feature type="transmembrane region" description="Helical" evidence="1">
    <location>
        <begin position="220"/>
        <end position="245"/>
    </location>
</feature>
<keyword evidence="1" id="KW-0812">Transmembrane</keyword>
<evidence type="ECO:0000313" key="3">
    <source>
        <dbReference type="Proteomes" id="UP000824151"/>
    </source>
</evidence>
<accession>A0A9D1UST6</accession>
<evidence type="ECO:0000256" key="1">
    <source>
        <dbReference type="SAM" id="Phobius"/>
    </source>
</evidence>
<evidence type="ECO:0000313" key="2">
    <source>
        <dbReference type="EMBL" id="HIW99743.1"/>
    </source>
</evidence>
<feature type="transmembrane region" description="Helical" evidence="1">
    <location>
        <begin position="183"/>
        <end position="208"/>
    </location>
</feature>
<keyword evidence="1" id="KW-1133">Transmembrane helix</keyword>
<comment type="caution">
    <text evidence="2">The sequence shown here is derived from an EMBL/GenBank/DDBJ whole genome shotgun (WGS) entry which is preliminary data.</text>
</comment>
<feature type="transmembrane region" description="Helical" evidence="1">
    <location>
        <begin position="145"/>
        <end position="163"/>
    </location>
</feature>
<feature type="transmembrane region" description="Helical" evidence="1">
    <location>
        <begin position="82"/>
        <end position="102"/>
    </location>
</feature>
<feature type="non-terminal residue" evidence="2">
    <location>
        <position position="261"/>
    </location>
</feature>
<sequence>MKQQIRISLAFVGLLVGAGFATGLEVVQYFISFGLTGLWGVLISGLVMTAAGAVFLQLGSYFMAEEHHGVFRKIAHPVISRILDIAVIGTLFCVGFVMLAGAGSNLEQQFGLPAWIGSLIMVILVMLIGLLNVDKVTNVISSLTPLLIVAIVVVFVATLLDWPGDLGSLSELAADESSPVTPWWVSALNYNGLALILGVSMSLVIGGAHTDLRAAGRGGLFGGIIYMLLLGMAAFTLLANIEIIAGDDVPMLSLFESMHPA</sequence>
<feature type="transmembrane region" description="Helical" evidence="1">
    <location>
        <begin position="114"/>
        <end position="133"/>
    </location>
</feature>
<organism evidence="2 3">
    <name type="scientific">Candidatus Nesterenkonia stercoripullorum</name>
    <dbReference type="NCBI Taxonomy" id="2838701"/>
    <lineage>
        <taxon>Bacteria</taxon>
        <taxon>Bacillati</taxon>
        <taxon>Actinomycetota</taxon>
        <taxon>Actinomycetes</taxon>
        <taxon>Micrococcales</taxon>
        <taxon>Micrococcaceae</taxon>
        <taxon>Nesterenkonia</taxon>
    </lineage>
</organism>
<dbReference type="PANTHER" id="PTHR37814">
    <property type="entry name" value="CONSERVED MEMBRANE PROTEIN"/>
    <property type="match status" value="1"/>
</dbReference>
<dbReference type="InterPro" id="IPR038728">
    <property type="entry name" value="YkvI-like"/>
</dbReference>
<dbReference type="Proteomes" id="UP000824151">
    <property type="component" value="Unassembled WGS sequence"/>
</dbReference>